<dbReference type="HOGENOM" id="CLU_004553_2_4_1"/>
<evidence type="ECO:0000256" key="2">
    <source>
        <dbReference type="ARBA" id="ARBA00005312"/>
    </source>
</evidence>
<dbReference type="SUPFAM" id="SSF55681">
    <property type="entry name" value="Class II aaRS and biotin synthetases"/>
    <property type="match status" value="1"/>
</dbReference>
<keyword evidence="13" id="KW-1185">Reference proteome</keyword>
<dbReference type="InterPro" id="IPR004364">
    <property type="entry name" value="Aa-tRNA-synt_II"/>
</dbReference>
<dbReference type="PANTHER" id="PTHR43450">
    <property type="entry name" value="ASPARTYL-TRNA SYNTHETASE"/>
    <property type="match status" value="1"/>
</dbReference>
<keyword evidence="6" id="KW-0547">Nucleotide-binding</keyword>
<dbReference type="Gene3D" id="3.30.930.10">
    <property type="entry name" value="Bira Bifunctional Protein, Domain 2"/>
    <property type="match status" value="1"/>
</dbReference>
<dbReference type="GeneID" id="20521468"/>
<evidence type="ECO:0000256" key="4">
    <source>
        <dbReference type="ARBA" id="ARBA00022490"/>
    </source>
</evidence>
<dbReference type="GO" id="GO:0005829">
    <property type="term" value="C:cytosol"/>
    <property type="evidence" value="ECO:0007669"/>
    <property type="project" value="TreeGrafter"/>
</dbReference>
<dbReference type="GO" id="GO:0003723">
    <property type="term" value="F:RNA binding"/>
    <property type="evidence" value="ECO:0007669"/>
    <property type="project" value="TreeGrafter"/>
</dbReference>
<dbReference type="GO" id="GO:0005524">
    <property type="term" value="F:ATP binding"/>
    <property type="evidence" value="ECO:0007669"/>
    <property type="project" value="UniProtKB-KW"/>
</dbReference>
<comment type="subcellular location">
    <subcellularLocation>
        <location evidence="1">Cytoplasm</location>
    </subcellularLocation>
</comment>
<evidence type="ECO:0000313" key="12">
    <source>
        <dbReference type="EMBL" id="AFN83165.1"/>
    </source>
</evidence>
<dbReference type="KEGG" id="ero:EROM_060720"/>
<organism evidence="12 13">
    <name type="scientific">Encephalitozoon romaleae (strain SJ-2008)</name>
    <name type="common">Microsporidian parasite</name>
    <dbReference type="NCBI Taxonomy" id="1178016"/>
    <lineage>
        <taxon>Eukaryota</taxon>
        <taxon>Fungi</taxon>
        <taxon>Fungi incertae sedis</taxon>
        <taxon>Microsporidia</taxon>
        <taxon>Unikaryonidae</taxon>
        <taxon>Encephalitozoon</taxon>
    </lineage>
</organism>
<dbReference type="EC" id="6.1.1.12" evidence="3"/>
<dbReference type="Pfam" id="PF00152">
    <property type="entry name" value="tRNA-synt_2"/>
    <property type="match status" value="1"/>
</dbReference>
<dbReference type="AlphaFoldDB" id="I7AEU1"/>
<evidence type="ECO:0000256" key="8">
    <source>
        <dbReference type="ARBA" id="ARBA00022917"/>
    </source>
</evidence>
<evidence type="ECO:0000259" key="11">
    <source>
        <dbReference type="Pfam" id="PF00152"/>
    </source>
</evidence>
<dbReference type="GO" id="GO:0017101">
    <property type="term" value="C:aminoacyl-tRNA synthetase multienzyme complex"/>
    <property type="evidence" value="ECO:0007669"/>
    <property type="project" value="TreeGrafter"/>
</dbReference>
<dbReference type="RefSeq" id="XP_009264662.1">
    <property type="nucleotide sequence ID" value="XM_009266387.1"/>
</dbReference>
<evidence type="ECO:0000313" key="13">
    <source>
        <dbReference type="Proteomes" id="UP000010094"/>
    </source>
</evidence>
<dbReference type="GO" id="GO:0004815">
    <property type="term" value="F:aspartate-tRNA ligase activity"/>
    <property type="evidence" value="ECO:0007669"/>
    <property type="project" value="UniProtKB-EC"/>
</dbReference>
<dbReference type="GO" id="GO:0006422">
    <property type="term" value="P:aspartyl-tRNA aminoacylation"/>
    <property type="evidence" value="ECO:0007669"/>
    <property type="project" value="InterPro"/>
</dbReference>
<dbReference type="InterPro" id="IPR004523">
    <property type="entry name" value="Asp-tRNA_synthase_2"/>
</dbReference>
<comment type="similarity">
    <text evidence="2">Belongs to the class-II aminoacyl-tRNA synthetase family. Type 2 subfamily.</text>
</comment>
<dbReference type="OrthoDB" id="372395at2759"/>
<dbReference type="EMBL" id="CP003523">
    <property type="protein sequence ID" value="AFN83165.1"/>
    <property type="molecule type" value="Genomic_DNA"/>
</dbReference>
<keyword evidence="5" id="KW-0436">Ligase</keyword>
<proteinExistence type="inferred from homology"/>
<protein>
    <recommendedName>
        <fullName evidence="3">aspartate--tRNA ligase</fullName>
        <ecNumber evidence="3">6.1.1.12</ecNumber>
    </recommendedName>
</protein>
<sequence length="139" mass="16079">MKYEDDFSSENEKKLGSIVERMHGVDIFVIKDYPICTRPFYTYRDEEKGVTRSYDFILRGEEILSGAQRVNVYKDLVRYVEEHGISPSSLGGYLESFRYGAPPHGGCGIGLERLMKAYFGMGDIRRFSLFPRDPNRLYP</sequence>
<evidence type="ECO:0000256" key="9">
    <source>
        <dbReference type="ARBA" id="ARBA00023146"/>
    </source>
</evidence>
<dbReference type="VEuPathDB" id="MicrosporidiaDB:EROM_060720"/>
<dbReference type="InterPro" id="IPR002312">
    <property type="entry name" value="Asp/Asn-tRNA-synth_IIb"/>
</dbReference>
<dbReference type="InterPro" id="IPR045864">
    <property type="entry name" value="aa-tRNA-synth_II/BPL/LPL"/>
</dbReference>
<gene>
    <name evidence="12" type="ordered locus">EROM_060720</name>
</gene>
<keyword evidence="9" id="KW-0030">Aminoacyl-tRNA synthetase</keyword>
<dbReference type="Proteomes" id="UP000010094">
    <property type="component" value="Chromosome VI"/>
</dbReference>
<evidence type="ECO:0000256" key="3">
    <source>
        <dbReference type="ARBA" id="ARBA00012841"/>
    </source>
</evidence>
<feature type="domain" description="Aminoacyl-tRNA synthetase class II (D/K/N)" evidence="11">
    <location>
        <begin position="5"/>
        <end position="133"/>
    </location>
</feature>
<evidence type="ECO:0000256" key="1">
    <source>
        <dbReference type="ARBA" id="ARBA00004496"/>
    </source>
</evidence>
<accession>I7AEU1</accession>
<evidence type="ECO:0000256" key="6">
    <source>
        <dbReference type="ARBA" id="ARBA00022741"/>
    </source>
</evidence>
<keyword evidence="4" id="KW-0963">Cytoplasm</keyword>
<evidence type="ECO:0000256" key="7">
    <source>
        <dbReference type="ARBA" id="ARBA00022840"/>
    </source>
</evidence>
<keyword evidence="8" id="KW-0648">Protein biosynthesis</keyword>
<evidence type="ECO:0000256" key="5">
    <source>
        <dbReference type="ARBA" id="ARBA00022598"/>
    </source>
</evidence>
<name>I7AEU1_ENCRO</name>
<dbReference type="PRINTS" id="PR01042">
    <property type="entry name" value="TRNASYNTHASP"/>
</dbReference>
<evidence type="ECO:0000256" key="10">
    <source>
        <dbReference type="ARBA" id="ARBA00047904"/>
    </source>
</evidence>
<comment type="catalytic activity">
    <reaction evidence="10">
        <text>tRNA(Asp) + L-aspartate + ATP = L-aspartyl-tRNA(Asp) + AMP + diphosphate</text>
        <dbReference type="Rhea" id="RHEA:19649"/>
        <dbReference type="Rhea" id="RHEA-COMP:9660"/>
        <dbReference type="Rhea" id="RHEA-COMP:9678"/>
        <dbReference type="ChEBI" id="CHEBI:29991"/>
        <dbReference type="ChEBI" id="CHEBI:30616"/>
        <dbReference type="ChEBI" id="CHEBI:33019"/>
        <dbReference type="ChEBI" id="CHEBI:78442"/>
        <dbReference type="ChEBI" id="CHEBI:78516"/>
        <dbReference type="ChEBI" id="CHEBI:456215"/>
        <dbReference type="EC" id="6.1.1.12"/>
    </reaction>
</comment>
<keyword evidence="7" id="KW-0067">ATP-binding</keyword>
<reference evidence="12 13" key="1">
    <citation type="journal article" date="2012" name="Proc. Natl. Acad. Sci. U.S.A.">
        <title>Gain and loss of multiple functionally related, horizontally transferred genes in the reduced genomes of two microsporidian parasites.</title>
        <authorList>
            <person name="Pombert J.-F."/>
            <person name="Selman M."/>
            <person name="Burki F."/>
            <person name="Bardell F.T."/>
            <person name="Farinelli L."/>
            <person name="Solter L.F."/>
            <person name="Whitman D.W."/>
            <person name="Weiss L.M."/>
            <person name="Corradi N."/>
            <person name="Keeling P.J."/>
        </authorList>
    </citation>
    <scope>NUCLEOTIDE SEQUENCE [LARGE SCALE GENOMIC DNA]</scope>
    <source>
        <strain evidence="12 13">SJ-2008</strain>
    </source>
</reference>
<dbReference type="PANTHER" id="PTHR43450:SF1">
    <property type="entry name" value="ASPARTATE--TRNA LIGASE, CYTOPLASMIC"/>
    <property type="match status" value="1"/>
</dbReference>